<evidence type="ECO:0000313" key="3">
    <source>
        <dbReference type="EnsemblFungi" id="MAPG_11149T0"/>
    </source>
</evidence>
<dbReference type="EnsemblFungi" id="MAPG_11149T0">
    <property type="protein sequence ID" value="MAPG_11149T0"/>
    <property type="gene ID" value="MAPG_11149"/>
</dbReference>
<reference evidence="3" key="5">
    <citation type="submission" date="2015-06" db="UniProtKB">
        <authorList>
            <consortium name="EnsemblFungi"/>
        </authorList>
    </citation>
    <scope>IDENTIFICATION</scope>
    <source>
        <strain evidence="3">ATCC 64411</strain>
    </source>
</reference>
<reference evidence="2" key="1">
    <citation type="submission" date="2010-05" db="EMBL/GenBank/DDBJ databases">
        <title>The Genome Sequence of Magnaporthe poae strain ATCC 64411.</title>
        <authorList>
            <consortium name="The Broad Institute Genome Sequencing Platform"/>
            <consortium name="Broad Institute Genome Sequencing Center for Infectious Disease"/>
            <person name="Ma L.-J."/>
            <person name="Dead R."/>
            <person name="Young S."/>
            <person name="Zeng Q."/>
            <person name="Koehrsen M."/>
            <person name="Alvarado L."/>
            <person name="Berlin A."/>
            <person name="Chapman S.B."/>
            <person name="Chen Z."/>
            <person name="Freedman E."/>
            <person name="Gellesch M."/>
            <person name="Goldberg J."/>
            <person name="Griggs A."/>
            <person name="Gujja S."/>
            <person name="Heilman E.R."/>
            <person name="Heiman D."/>
            <person name="Hepburn T."/>
            <person name="Howarth C."/>
            <person name="Jen D."/>
            <person name="Larson L."/>
            <person name="Mehta T."/>
            <person name="Neiman D."/>
            <person name="Pearson M."/>
            <person name="Roberts A."/>
            <person name="Saif S."/>
            <person name="Shea T."/>
            <person name="Shenoy N."/>
            <person name="Sisk P."/>
            <person name="Stolte C."/>
            <person name="Sykes S."/>
            <person name="Walk T."/>
            <person name="White J."/>
            <person name="Yandava C."/>
            <person name="Haas B."/>
            <person name="Nusbaum C."/>
            <person name="Birren B."/>
        </authorList>
    </citation>
    <scope>NUCLEOTIDE SEQUENCE</scope>
    <source>
        <strain evidence="2">ATCC 64411</strain>
    </source>
</reference>
<feature type="region of interest" description="Disordered" evidence="1">
    <location>
        <begin position="1"/>
        <end position="24"/>
    </location>
</feature>
<protein>
    <submittedName>
        <fullName evidence="2 3">Uncharacterized protein</fullName>
    </submittedName>
</protein>
<reference evidence="3" key="4">
    <citation type="journal article" date="2015" name="G3 (Bethesda)">
        <title>Genome sequences of three phytopathogenic species of the Magnaporthaceae family of fungi.</title>
        <authorList>
            <person name="Okagaki L.H."/>
            <person name="Nunes C.C."/>
            <person name="Sailsbery J."/>
            <person name="Clay B."/>
            <person name="Brown D."/>
            <person name="John T."/>
            <person name="Oh Y."/>
            <person name="Young N."/>
            <person name="Fitzgerald M."/>
            <person name="Haas B.J."/>
            <person name="Zeng Q."/>
            <person name="Young S."/>
            <person name="Adiconis X."/>
            <person name="Fan L."/>
            <person name="Levin J.Z."/>
            <person name="Mitchell T.K."/>
            <person name="Okubara P.A."/>
            <person name="Farman M.L."/>
            <person name="Kohn L.M."/>
            <person name="Birren B."/>
            <person name="Ma L.-J."/>
            <person name="Dean R.A."/>
        </authorList>
    </citation>
    <scope>NUCLEOTIDE SEQUENCE</scope>
    <source>
        <strain evidence="3">ATCC 64411 / 73-15</strain>
    </source>
</reference>
<dbReference type="VEuPathDB" id="FungiDB:MAPG_11149"/>
<reference evidence="4" key="2">
    <citation type="submission" date="2010-05" db="EMBL/GenBank/DDBJ databases">
        <title>The genome sequence of Magnaporthe poae strain ATCC 64411.</title>
        <authorList>
            <person name="Ma L.-J."/>
            <person name="Dead R."/>
            <person name="Young S."/>
            <person name="Zeng Q."/>
            <person name="Koehrsen M."/>
            <person name="Alvarado L."/>
            <person name="Berlin A."/>
            <person name="Chapman S.B."/>
            <person name="Chen Z."/>
            <person name="Freedman E."/>
            <person name="Gellesch M."/>
            <person name="Goldberg J."/>
            <person name="Griggs A."/>
            <person name="Gujja S."/>
            <person name="Heilman E.R."/>
            <person name="Heiman D."/>
            <person name="Hepburn T."/>
            <person name="Howarth C."/>
            <person name="Jen D."/>
            <person name="Larson L."/>
            <person name="Mehta T."/>
            <person name="Neiman D."/>
            <person name="Pearson M."/>
            <person name="Roberts A."/>
            <person name="Saif S."/>
            <person name="Shea T."/>
            <person name="Shenoy N."/>
            <person name="Sisk P."/>
            <person name="Stolte C."/>
            <person name="Sykes S."/>
            <person name="Walk T."/>
            <person name="White J."/>
            <person name="Yandava C."/>
            <person name="Haas B."/>
            <person name="Nusbaum C."/>
            <person name="Birren B."/>
        </authorList>
    </citation>
    <scope>NUCLEOTIDE SEQUENCE [LARGE SCALE GENOMIC DNA]</scope>
    <source>
        <strain evidence="4">ATCC 64411 / 73-15</strain>
    </source>
</reference>
<accession>A0A0C4EEH6</accession>
<dbReference type="EMBL" id="GL876979">
    <property type="protein sequence ID" value="KLU92203.1"/>
    <property type="molecule type" value="Genomic_DNA"/>
</dbReference>
<evidence type="ECO:0000313" key="2">
    <source>
        <dbReference type="EMBL" id="KLU92203.1"/>
    </source>
</evidence>
<keyword evidence="4" id="KW-1185">Reference proteome</keyword>
<dbReference type="AlphaFoldDB" id="A0A0C4EEH6"/>
<name>A0A0C4EEH6_MAGP6</name>
<dbReference type="EMBL" id="ADBL01002742">
    <property type="status" value="NOT_ANNOTATED_CDS"/>
    <property type="molecule type" value="Genomic_DNA"/>
</dbReference>
<gene>
    <name evidence="2" type="ORF">MAPG_11149</name>
</gene>
<evidence type="ECO:0000313" key="4">
    <source>
        <dbReference type="Proteomes" id="UP000011715"/>
    </source>
</evidence>
<dbReference type="Proteomes" id="UP000011715">
    <property type="component" value="Unassembled WGS sequence"/>
</dbReference>
<reference evidence="2" key="3">
    <citation type="submission" date="2011-03" db="EMBL/GenBank/DDBJ databases">
        <title>Annotation of Magnaporthe poae ATCC 64411.</title>
        <authorList>
            <person name="Ma L.-J."/>
            <person name="Dead R."/>
            <person name="Young S.K."/>
            <person name="Zeng Q."/>
            <person name="Gargeya S."/>
            <person name="Fitzgerald M."/>
            <person name="Haas B."/>
            <person name="Abouelleil A."/>
            <person name="Alvarado L."/>
            <person name="Arachchi H.M."/>
            <person name="Berlin A."/>
            <person name="Brown A."/>
            <person name="Chapman S.B."/>
            <person name="Chen Z."/>
            <person name="Dunbar C."/>
            <person name="Freedman E."/>
            <person name="Gearin G."/>
            <person name="Gellesch M."/>
            <person name="Goldberg J."/>
            <person name="Griggs A."/>
            <person name="Gujja S."/>
            <person name="Heiman D."/>
            <person name="Howarth C."/>
            <person name="Larson L."/>
            <person name="Lui A."/>
            <person name="MacDonald P.J.P."/>
            <person name="Mehta T."/>
            <person name="Montmayeur A."/>
            <person name="Murphy C."/>
            <person name="Neiman D."/>
            <person name="Pearson M."/>
            <person name="Priest M."/>
            <person name="Roberts A."/>
            <person name="Saif S."/>
            <person name="Shea T."/>
            <person name="Shenoy N."/>
            <person name="Sisk P."/>
            <person name="Stolte C."/>
            <person name="Sykes S."/>
            <person name="Yandava C."/>
            <person name="Wortman J."/>
            <person name="Nusbaum C."/>
            <person name="Birren B."/>
        </authorList>
    </citation>
    <scope>NUCLEOTIDE SEQUENCE</scope>
    <source>
        <strain evidence="2">ATCC 64411</strain>
    </source>
</reference>
<proteinExistence type="predicted"/>
<evidence type="ECO:0000256" key="1">
    <source>
        <dbReference type="SAM" id="MobiDB-lite"/>
    </source>
</evidence>
<sequence>MTLPASVSARPRLPPHSGSKTGTTCLSRRQVSCCHRKMLVNCPRDKGDLDCGVERTQGSHHSVGPQVLRDLMHDDVDAVVSQNDHMKHIDQAQQRKI</sequence>
<organism evidence="3 4">
    <name type="scientific">Magnaporthiopsis poae (strain ATCC 64411 / 73-15)</name>
    <name type="common">Kentucky bluegrass fungus</name>
    <name type="synonym">Magnaporthe poae</name>
    <dbReference type="NCBI Taxonomy" id="644358"/>
    <lineage>
        <taxon>Eukaryota</taxon>
        <taxon>Fungi</taxon>
        <taxon>Dikarya</taxon>
        <taxon>Ascomycota</taxon>
        <taxon>Pezizomycotina</taxon>
        <taxon>Sordariomycetes</taxon>
        <taxon>Sordariomycetidae</taxon>
        <taxon>Magnaporthales</taxon>
        <taxon>Magnaporthaceae</taxon>
        <taxon>Magnaporthiopsis</taxon>
    </lineage>
</organism>